<gene>
    <name evidence="3" type="ORF">O4328_01705</name>
    <name evidence="4" type="ORF">Q5707_11480</name>
    <name evidence="2" type="ORF">R1CP_11040</name>
</gene>
<sequence length="271" mass="30203">MLDHHGTDIPVEHLRSILLHTGALQPRGNAVDSVAPWLDTLVADLPPDLAATVRAYASWSVLRRARGRAARGHLSVSASKYARVRLQVAVQFLTWLTDNHHALAEATQADVDRWLGEGASTRHRLRDFLRWAHQHDRAADLHVSWLGRDGLPSQLLADDERWSALRRCLTDDGLDLRVRVAGVLVLLYGQIPTRIVKLTTSDLVADSRGDSTLRLRDRPVLLRPALAALTTELTSRPDRRRRGAPSSTTPDWLFPGRASRISTSLAHRTRA</sequence>
<organism evidence="2 5">
    <name type="scientific">Rhodococcus opacus</name>
    <name type="common">Nocardia opaca</name>
    <dbReference type="NCBI Taxonomy" id="37919"/>
    <lineage>
        <taxon>Bacteria</taxon>
        <taxon>Bacillati</taxon>
        <taxon>Actinomycetota</taxon>
        <taxon>Actinomycetes</taxon>
        <taxon>Mycobacteriales</taxon>
        <taxon>Nocardiaceae</taxon>
        <taxon>Rhodococcus</taxon>
    </lineage>
</organism>
<evidence type="ECO:0000313" key="3">
    <source>
        <dbReference type="EMBL" id="MCZ4582406.1"/>
    </source>
</evidence>
<dbReference type="Proteomes" id="UP001066327">
    <property type="component" value="Unassembled WGS sequence"/>
</dbReference>
<dbReference type="EMBL" id="JAPWIS010000001">
    <property type="protein sequence ID" value="MCZ4582406.1"/>
    <property type="molecule type" value="Genomic_DNA"/>
</dbReference>
<evidence type="ECO:0000256" key="1">
    <source>
        <dbReference type="SAM" id="MobiDB-lite"/>
    </source>
</evidence>
<protein>
    <submittedName>
        <fullName evidence="2">Uncharacterized protein</fullName>
    </submittedName>
</protein>
<dbReference type="Proteomes" id="UP001231166">
    <property type="component" value="Chromosome"/>
</dbReference>
<evidence type="ECO:0000313" key="4">
    <source>
        <dbReference type="EMBL" id="WLF49567.1"/>
    </source>
</evidence>
<dbReference type="AlphaFoldDB" id="A0A1B1K2U6"/>
<evidence type="ECO:0000313" key="2">
    <source>
        <dbReference type="EMBL" id="ANS26921.1"/>
    </source>
</evidence>
<dbReference type="Proteomes" id="UP000186108">
    <property type="component" value="Chromosome"/>
</dbReference>
<reference evidence="4" key="3">
    <citation type="submission" date="2023-07" db="EMBL/GenBank/DDBJ databases">
        <title>Genomic analysis of Rhodococcus opacus VOC-14 with glycol ethers degradation activity.</title>
        <authorList>
            <person name="Narkevich D.A."/>
            <person name="Hlushen A.M."/>
            <person name="Akhremchuk A.E."/>
            <person name="Sikolenko M.A."/>
            <person name="Valentovich L.N."/>
        </authorList>
    </citation>
    <scope>NUCLEOTIDE SEQUENCE</scope>
    <source>
        <strain evidence="4">VOC-14</strain>
    </source>
</reference>
<evidence type="ECO:0000313" key="5">
    <source>
        <dbReference type="Proteomes" id="UP000186108"/>
    </source>
</evidence>
<proteinExistence type="predicted"/>
<name>A0A1B1K2U6_RHOOP</name>
<accession>A0A1B1K2U6</accession>
<dbReference type="RefSeq" id="WP_133986429.1">
    <property type="nucleotide sequence ID" value="NZ_CP009111.1"/>
</dbReference>
<dbReference type="PATRIC" id="fig|37919.13.peg.2268"/>
<reference evidence="3" key="2">
    <citation type="submission" date="2022-12" db="EMBL/GenBank/DDBJ databases">
        <authorList>
            <person name="Krivoruchko A.V."/>
            <person name="Elkin A."/>
        </authorList>
    </citation>
    <scope>NUCLEOTIDE SEQUENCE</scope>
    <source>
        <strain evidence="3">IEGM 249</strain>
    </source>
</reference>
<dbReference type="EMBL" id="CP130953">
    <property type="protein sequence ID" value="WLF49567.1"/>
    <property type="molecule type" value="Genomic_DNA"/>
</dbReference>
<evidence type="ECO:0000313" key="6">
    <source>
        <dbReference type="Proteomes" id="UP001066327"/>
    </source>
</evidence>
<reference evidence="2 5" key="1">
    <citation type="submission" date="2014-07" db="EMBL/GenBank/DDBJ databases">
        <authorList>
            <person name="Zhang J.E."/>
            <person name="Yang H."/>
            <person name="Guo J."/>
            <person name="Deng Z."/>
            <person name="Luo H."/>
            <person name="Luo M."/>
            <person name="Zhao B."/>
        </authorList>
    </citation>
    <scope>NUCLEOTIDE SEQUENCE [LARGE SCALE GENOMIC DNA]</scope>
    <source>
        <strain evidence="2 5">1CP</strain>
    </source>
</reference>
<dbReference type="EMBL" id="CP009111">
    <property type="protein sequence ID" value="ANS26921.1"/>
    <property type="molecule type" value="Genomic_DNA"/>
</dbReference>
<keyword evidence="6" id="KW-1185">Reference proteome</keyword>
<feature type="region of interest" description="Disordered" evidence="1">
    <location>
        <begin position="234"/>
        <end position="256"/>
    </location>
</feature>